<organism evidence="2">
    <name type="scientific">Caudovirales sp. ctTqA28</name>
    <dbReference type="NCBI Taxonomy" id="2826775"/>
    <lineage>
        <taxon>Viruses</taxon>
        <taxon>Duplodnaviria</taxon>
        <taxon>Heunggongvirae</taxon>
        <taxon>Uroviricota</taxon>
        <taxon>Caudoviricetes</taxon>
    </lineage>
</organism>
<evidence type="ECO:0000256" key="1">
    <source>
        <dbReference type="SAM" id="MobiDB-lite"/>
    </source>
</evidence>
<accession>A0A8S5MDD4</accession>
<proteinExistence type="predicted"/>
<reference evidence="2" key="1">
    <citation type="journal article" date="2021" name="Proc. Natl. Acad. Sci. U.S.A.">
        <title>A Catalog of Tens of Thousands of Viruses from Human Metagenomes Reveals Hidden Associations with Chronic Diseases.</title>
        <authorList>
            <person name="Tisza M.J."/>
            <person name="Buck C.B."/>
        </authorList>
    </citation>
    <scope>NUCLEOTIDE SEQUENCE</scope>
    <source>
        <strain evidence="2">CtTqA28</strain>
    </source>
</reference>
<sequence length="122" mass="12940">MAFVIKTDVSRRIVAGSFKESEFHYVADEATGLLVGKKAHDLKEDAELELAGMAGLEAGLEFAKAQYPDQSLKAQVGKANVISEYLAWEAAGKPVKEAGAAKAEEGVEAPVAEEAPADDETF</sequence>
<name>A0A8S5MDD4_9CAUD</name>
<protein>
    <submittedName>
        <fullName evidence="2">Uncharacterized protein</fullName>
    </submittedName>
</protein>
<dbReference type="EMBL" id="BK014882">
    <property type="protein sequence ID" value="DAD80262.1"/>
    <property type="molecule type" value="Genomic_DNA"/>
</dbReference>
<evidence type="ECO:0000313" key="2">
    <source>
        <dbReference type="EMBL" id="DAD80262.1"/>
    </source>
</evidence>
<feature type="region of interest" description="Disordered" evidence="1">
    <location>
        <begin position="98"/>
        <end position="122"/>
    </location>
</feature>